<dbReference type="InterPro" id="IPR041657">
    <property type="entry name" value="HTH_17"/>
</dbReference>
<accession>A0A4Y3WVL3</accession>
<evidence type="ECO:0000313" key="2">
    <source>
        <dbReference type="EMBL" id="GEC22130.1"/>
    </source>
</evidence>
<dbReference type="Proteomes" id="UP000320338">
    <property type="component" value="Unassembled WGS sequence"/>
</dbReference>
<dbReference type="Pfam" id="PF12728">
    <property type="entry name" value="HTH_17"/>
    <property type="match status" value="1"/>
</dbReference>
<organism evidence="2 3">
    <name type="scientific">Pseudonocardia hydrocarbonoxydans</name>
    <dbReference type="NCBI Taxonomy" id="76726"/>
    <lineage>
        <taxon>Bacteria</taxon>
        <taxon>Bacillati</taxon>
        <taxon>Actinomycetota</taxon>
        <taxon>Actinomycetes</taxon>
        <taxon>Pseudonocardiales</taxon>
        <taxon>Pseudonocardiaceae</taxon>
        <taxon>Pseudonocardia</taxon>
    </lineage>
</organism>
<proteinExistence type="predicted"/>
<keyword evidence="3" id="KW-1185">Reference proteome</keyword>
<dbReference type="AlphaFoldDB" id="A0A4Y3WVL3"/>
<dbReference type="RefSeq" id="WP_141281321.1">
    <property type="nucleotide sequence ID" value="NZ_BAAARZ010000013.1"/>
</dbReference>
<dbReference type="OrthoDB" id="4330189at2"/>
<reference evidence="2 3" key="1">
    <citation type="submission" date="2019-06" db="EMBL/GenBank/DDBJ databases">
        <title>Whole genome shotgun sequence of Pseudonocardia hydrocarbonoxydans NBRC 14498.</title>
        <authorList>
            <person name="Hosoyama A."/>
            <person name="Uohara A."/>
            <person name="Ohji S."/>
            <person name="Ichikawa N."/>
        </authorList>
    </citation>
    <scope>NUCLEOTIDE SEQUENCE [LARGE SCALE GENOMIC DNA]</scope>
    <source>
        <strain evidence="2 3">NBRC 14498</strain>
    </source>
</reference>
<name>A0A4Y3WVL3_9PSEU</name>
<protein>
    <recommendedName>
        <fullName evidence="1">Helix-turn-helix domain-containing protein</fullName>
    </recommendedName>
</protein>
<dbReference type="InterPro" id="IPR009061">
    <property type="entry name" value="DNA-bd_dom_put_sf"/>
</dbReference>
<dbReference type="EMBL" id="BJNG01000039">
    <property type="protein sequence ID" value="GEC22130.1"/>
    <property type="molecule type" value="Genomic_DNA"/>
</dbReference>
<sequence>MTDTILTLDEAARRIGRSVETLRYWRKYGGGPRTFKLGRRVVVAESDLAEWIGQQRTAGAA</sequence>
<gene>
    <name evidence="2" type="ORF">PHY01_44130</name>
</gene>
<dbReference type="SUPFAM" id="SSF46955">
    <property type="entry name" value="Putative DNA-binding domain"/>
    <property type="match status" value="1"/>
</dbReference>
<feature type="domain" description="Helix-turn-helix" evidence="1">
    <location>
        <begin position="6"/>
        <end position="56"/>
    </location>
</feature>
<evidence type="ECO:0000313" key="3">
    <source>
        <dbReference type="Proteomes" id="UP000320338"/>
    </source>
</evidence>
<evidence type="ECO:0000259" key="1">
    <source>
        <dbReference type="Pfam" id="PF12728"/>
    </source>
</evidence>
<comment type="caution">
    <text evidence="2">The sequence shown here is derived from an EMBL/GenBank/DDBJ whole genome shotgun (WGS) entry which is preliminary data.</text>
</comment>